<feature type="compositionally biased region" description="Polar residues" evidence="1">
    <location>
        <begin position="451"/>
        <end position="479"/>
    </location>
</feature>
<protein>
    <submittedName>
        <fullName evidence="2">Uncharacterized protein</fullName>
    </submittedName>
</protein>
<gene>
    <name evidence="2" type="ORF">PENSUB_13756</name>
</gene>
<feature type="region of interest" description="Disordered" evidence="1">
    <location>
        <begin position="208"/>
        <end position="330"/>
    </location>
</feature>
<accession>A0A1Q5SNZ7</accession>
<feature type="compositionally biased region" description="Acidic residues" evidence="1">
    <location>
        <begin position="158"/>
        <end position="169"/>
    </location>
</feature>
<proteinExistence type="predicted"/>
<dbReference type="OrthoDB" id="2142961at2759"/>
<evidence type="ECO:0000256" key="1">
    <source>
        <dbReference type="SAM" id="MobiDB-lite"/>
    </source>
</evidence>
<name>A0A1Q5SNZ7_9EURO</name>
<feature type="compositionally biased region" description="Basic residues" evidence="1">
    <location>
        <begin position="69"/>
        <end position="82"/>
    </location>
</feature>
<keyword evidence="3" id="KW-1185">Reference proteome</keyword>
<dbReference type="Proteomes" id="UP000186955">
    <property type="component" value="Unassembled WGS sequence"/>
</dbReference>
<feature type="region of interest" description="Disordered" evidence="1">
    <location>
        <begin position="1"/>
        <end position="194"/>
    </location>
</feature>
<feature type="region of interest" description="Disordered" evidence="1">
    <location>
        <begin position="438"/>
        <end position="518"/>
    </location>
</feature>
<dbReference type="AlphaFoldDB" id="A0A1Q5SNZ7"/>
<sequence length="518" mass="54978">MSTQTPHVPTPKGARNNNNAAINNNHRKPSKKMTTPHTQHPAMLSTPPSSPPRNMSPAGIMTDSSVNVHSKKKPPRSGKKPQPRNANGVSPAPIQNGHQNGHRHTNSQPGVATPQAKDNAAAYAGPTFHASPAPSALPIPSFFSKSFPESDLAPTLETDSDSAEIEPDLETTPSKPRSVRPHTVATTQAAQPTPLDFLFKAAVQARTANTMNSPEAAPRVHSPQTDSQKLQALSKHTPGGMFPMDLESDRARASPIGPSFAPSFQDRLNAFRSSSSPSQSPSPAPAITTQDQNRMKTEQLKYMLLNPRPQEPPSSSTSPPAQTHLGNYGGHATRPNINGTVPHYATPMRTSSGPPAVLSHGYSPVGPPPPGHANNNHHNIAGHPSYPYTHANGSQPLRNANSPLRREVSGTNSYSNGYGNGYYSNGYPSGHSSPAPYGNNHYAATAPAPVPQQSGFVSPQPQYTQAAFPLPSNSPSPATSRPVDTKKMEDDLRRILKLDAAQAQGPGLPSSGMQRSFA</sequence>
<organism evidence="2 3">
    <name type="scientific">Penicillium subrubescens</name>
    <dbReference type="NCBI Taxonomy" id="1316194"/>
    <lineage>
        <taxon>Eukaryota</taxon>
        <taxon>Fungi</taxon>
        <taxon>Dikarya</taxon>
        <taxon>Ascomycota</taxon>
        <taxon>Pezizomycotina</taxon>
        <taxon>Eurotiomycetes</taxon>
        <taxon>Eurotiomycetidae</taxon>
        <taxon>Eurotiales</taxon>
        <taxon>Aspergillaceae</taxon>
        <taxon>Penicillium</taxon>
    </lineage>
</organism>
<dbReference type="InterPro" id="IPR028322">
    <property type="entry name" value="PNRC-like_rgn"/>
</dbReference>
<feature type="compositionally biased region" description="Low complexity" evidence="1">
    <location>
        <begin position="14"/>
        <end position="24"/>
    </location>
</feature>
<evidence type="ECO:0000313" key="2">
    <source>
        <dbReference type="EMBL" id="OKO89690.1"/>
    </source>
</evidence>
<comment type="caution">
    <text evidence="2">The sequence shown here is derived from an EMBL/GenBank/DDBJ whole genome shotgun (WGS) entry which is preliminary data.</text>
</comment>
<feature type="compositionally biased region" description="Low complexity" evidence="1">
    <location>
        <begin position="185"/>
        <end position="194"/>
    </location>
</feature>
<dbReference type="Pfam" id="PF15365">
    <property type="entry name" value="PNRC"/>
    <property type="match status" value="1"/>
</dbReference>
<feature type="compositionally biased region" description="Basic and acidic residues" evidence="1">
    <location>
        <begin position="483"/>
        <end position="497"/>
    </location>
</feature>
<dbReference type="EMBL" id="MNBE01000773">
    <property type="protein sequence ID" value="OKO89690.1"/>
    <property type="molecule type" value="Genomic_DNA"/>
</dbReference>
<feature type="compositionally biased region" description="Polar residues" evidence="1">
    <location>
        <begin position="222"/>
        <end position="231"/>
    </location>
</feature>
<reference evidence="2 3" key="1">
    <citation type="submission" date="2016-10" db="EMBL/GenBank/DDBJ databases">
        <title>Genome sequence of the ascomycete fungus Penicillium subrubescens.</title>
        <authorList>
            <person name="De Vries R.P."/>
            <person name="Peng M."/>
            <person name="Dilokpimol A."/>
            <person name="Hilden K."/>
            <person name="Makela M.R."/>
            <person name="Grigoriev I."/>
            <person name="Riley R."/>
            <person name="Granchi Z."/>
        </authorList>
    </citation>
    <scope>NUCLEOTIDE SEQUENCE [LARGE SCALE GENOMIC DNA]</scope>
    <source>
        <strain evidence="2 3">CBS 132785</strain>
    </source>
</reference>
<evidence type="ECO:0000313" key="3">
    <source>
        <dbReference type="Proteomes" id="UP000186955"/>
    </source>
</evidence>
<feature type="compositionally biased region" description="Low complexity" evidence="1">
    <location>
        <begin position="130"/>
        <end position="144"/>
    </location>
</feature>
<dbReference type="GO" id="GO:0016071">
    <property type="term" value="P:mRNA metabolic process"/>
    <property type="evidence" value="ECO:0007669"/>
    <property type="project" value="UniProtKB-ARBA"/>
</dbReference>